<dbReference type="UniPathway" id="UPA00034">
    <property type="reaction ID" value="UER00018"/>
</dbReference>
<evidence type="ECO:0000259" key="14">
    <source>
        <dbReference type="Pfam" id="PF01113"/>
    </source>
</evidence>
<comment type="catalytic activity">
    <reaction evidence="11 13">
        <text>(S)-2,3,4,5-tetrahydrodipicolinate + NADP(+) + H2O = (2S,4S)-4-hydroxy-2,3,4,5-tetrahydrodipicolinate + NADPH + H(+)</text>
        <dbReference type="Rhea" id="RHEA:35331"/>
        <dbReference type="ChEBI" id="CHEBI:15377"/>
        <dbReference type="ChEBI" id="CHEBI:15378"/>
        <dbReference type="ChEBI" id="CHEBI:16845"/>
        <dbReference type="ChEBI" id="CHEBI:57783"/>
        <dbReference type="ChEBI" id="CHEBI:58349"/>
        <dbReference type="ChEBI" id="CHEBI:67139"/>
        <dbReference type="EC" id="1.17.1.8"/>
    </reaction>
</comment>
<keyword evidence="6 13" id="KW-0560">Oxidoreductase</keyword>
<evidence type="ECO:0000256" key="5">
    <source>
        <dbReference type="ARBA" id="ARBA00022915"/>
    </source>
</evidence>
<comment type="subunit">
    <text evidence="13">Homotetramer.</text>
</comment>
<dbReference type="GO" id="GO:0051287">
    <property type="term" value="F:NAD binding"/>
    <property type="evidence" value="ECO:0007669"/>
    <property type="project" value="UniProtKB-UniRule"/>
</dbReference>
<dbReference type="PIRSF" id="PIRSF000161">
    <property type="entry name" value="DHPR"/>
    <property type="match status" value="1"/>
</dbReference>
<dbReference type="SUPFAM" id="SSF51735">
    <property type="entry name" value="NAD(P)-binding Rossmann-fold domains"/>
    <property type="match status" value="1"/>
</dbReference>
<dbReference type="GO" id="GO:0008839">
    <property type="term" value="F:4-hydroxy-tetrahydrodipicolinate reductase"/>
    <property type="evidence" value="ECO:0007669"/>
    <property type="project" value="UniProtKB-UniRule"/>
</dbReference>
<evidence type="ECO:0000256" key="1">
    <source>
        <dbReference type="ARBA" id="ARBA00006642"/>
    </source>
</evidence>
<dbReference type="GO" id="GO:0016726">
    <property type="term" value="F:oxidoreductase activity, acting on CH or CH2 groups, NAD or NADP as acceptor"/>
    <property type="evidence" value="ECO:0007669"/>
    <property type="project" value="UniProtKB-UniRule"/>
</dbReference>
<organism evidence="16 17">
    <name type="scientific">Puniceicoccus vermicola</name>
    <dbReference type="NCBI Taxonomy" id="388746"/>
    <lineage>
        <taxon>Bacteria</taxon>
        <taxon>Pseudomonadati</taxon>
        <taxon>Verrucomicrobiota</taxon>
        <taxon>Opitutia</taxon>
        <taxon>Puniceicoccales</taxon>
        <taxon>Puniceicoccaceae</taxon>
        <taxon>Puniceicoccus</taxon>
    </lineage>
</organism>
<dbReference type="GO" id="GO:0050661">
    <property type="term" value="F:NADP binding"/>
    <property type="evidence" value="ECO:0007669"/>
    <property type="project" value="UniProtKB-UniRule"/>
</dbReference>
<evidence type="ECO:0000256" key="13">
    <source>
        <dbReference type="HAMAP-Rule" id="MF_00102"/>
    </source>
</evidence>
<evidence type="ECO:0000256" key="12">
    <source>
        <dbReference type="ARBA" id="ARBA00049396"/>
    </source>
</evidence>
<dbReference type="InterPro" id="IPR036291">
    <property type="entry name" value="NAD(P)-bd_dom_sf"/>
</dbReference>
<dbReference type="InterPro" id="IPR023940">
    <property type="entry name" value="DHDPR_bac"/>
</dbReference>
<dbReference type="EMBL" id="JACHVA010000083">
    <property type="protein sequence ID" value="MBC2602247.1"/>
    <property type="molecule type" value="Genomic_DNA"/>
</dbReference>
<accession>A0A7X1AYE1</accession>
<dbReference type="RefSeq" id="WP_185692944.1">
    <property type="nucleotide sequence ID" value="NZ_JACHVA010000083.1"/>
</dbReference>
<comment type="caution">
    <text evidence="13">Was originally thought to be a dihydrodipicolinate reductase (DHDPR), catalyzing the conversion of dihydrodipicolinate to tetrahydrodipicolinate. However, it was shown in E.coli that the substrate of the enzymatic reaction is not dihydrodipicolinate (DHDP) but in fact (2S,4S)-4-hydroxy-2,3,4,5-tetrahydrodipicolinic acid (HTPA), the product released by the DapA-catalyzed reaction.</text>
</comment>
<keyword evidence="3 13" id="KW-0028">Amino-acid biosynthesis</keyword>
<dbReference type="Proteomes" id="UP000525652">
    <property type="component" value="Unassembled WGS sequence"/>
</dbReference>
<keyword evidence="4 13" id="KW-0521">NADP</keyword>
<comment type="caution">
    <text evidence="16">The sequence shown here is derived from an EMBL/GenBank/DDBJ whole genome shotgun (WGS) entry which is preliminary data.</text>
</comment>
<dbReference type="HAMAP" id="MF_00102">
    <property type="entry name" value="DapB"/>
    <property type="match status" value="1"/>
</dbReference>
<dbReference type="PANTHER" id="PTHR20836">
    <property type="entry name" value="DIHYDRODIPICOLINATE REDUCTASE"/>
    <property type="match status" value="1"/>
</dbReference>
<name>A0A7X1AYE1_9BACT</name>
<comment type="subcellular location">
    <subcellularLocation>
        <location evidence="13">Cytoplasm</location>
    </subcellularLocation>
</comment>
<dbReference type="InterPro" id="IPR000846">
    <property type="entry name" value="DapB_N"/>
</dbReference>
<feature type="binding site" evidence="13">
    <location>
        <begin position="9"/>
        <end position="14"/>
    </location>
    <ligand>
        <name>NAD(+)</name>
        <dbReference type="ChEBI" id="CHEBI:57540"/>
    </ligand>
</feature>
<dbReference type="EC" id="1.17.1.8" evidence="10 13"/>
<feature type="domain" description="Dihydrodipicolinate reductase C-terminal" evidence="15">
    <location>
        <begin position="105"/>
        <end position="240"/>
    </location>
</feature>
<comment type="caution">
    <text evidence="13">Lacks conserved residue(s) required for the propagation of feature annotation.</text>
</comment>
<dbReference type="PROSITE" id="PS01298">
    <property type="entry name" value="DAPB"/>
    <property type="match status" value="1"/>
</dbReference>
<dbReference type="GO" id="GO:0009089">
    <property type="term" value="P:lysine biosynthetic process via diaminopimelate"/>
    <property type="evidence" value="ECO:0007669"/>
    <property type="project" value="UniProtKB-UniRule"/>
</dbReference>
<dbReference type="Gene3D" id="3.30.360.10">
    <property type="entry name" value="Dihydrodipicolinate Reductase, domain 2"/>
    <property type="match status" value="1"/>
</dbReference>
<gene>
    <name evidence="13" type="primary">dapB</name>
    <name evidence="16" type="ORF">H5P30_10705</name>
</gene>
<evidence type="ECO:0000256" key="8">
    <source>
        <dbReference type="ARBA" id="ARBA00023154"/>
    </source>
</evidence>
<feature type="binding site" evidence="13">
    <location>
        <begin position="75"/>
        <end position="77"/>
    </location>
    <ligand>
        <name>NAD(+)</name>
        <dbReference type="ChEBI" id="CHEBI:57540"/>
    </ligand>
</feature>
<dbReference type="Gene3D" id="3.40.50.720">
    <property type="entry name" value="NAD(P)-binding Rossmann-like Domain"/>
    <property type="match status" value="1"/>
</dbReference>
<keyword evidence="5 13" id="KW-0220">Diaminopimelate biosynthesis</keyword>
<comment type="similarity">
    <text evidence="1 13">Belongs to the DapB family.</text>
</comment>
<feature type="domain" description="Dihydrodipicolinate reductase N-terminal" evidence="14">
    <location>
        <begin position="3"/>
        <end position="102"/>
    </location>
</feature>
<dbReference type="Pfam" id="PF01113">
    <property type="entry name" value="DapB_N"/>
    <property type="match status" value="1"/>
</dbReference>
<evidence type="ECO:0000256" key="9">
    <source>
        <dbReference type="ARBA" id="ARBA00037922"/>
    </source>
</evidence>
<feature type="binding site" evidence="13">
    <location>
        <begin position="99"/>
        <end position="102"/>
    </location>
    <ligand>
        <name>NAD(+)</name>
        <dbReference type="ChEBI" id="CHEBI:57540"/>
    </ligand>
</feature>
<evidence type="ECO:0000256" key="3">
    <source>
        <dbReference type="ARBA" id="ARBA00022605"/>
    </source>
</evidence>
<keyword evidence="2 13" id="KW-0963">Cytoplasm</keyword>
<keyword evidence="17" id="KW-1185">Reference proteome</keyword>
<evidence type="ECO:0000256" key="2">
    <source>
        <dbReference type="ARBA" id="ARBA00022490"/>
    </source>
</evidence>
<dbReference type="CDD" id="cd02274">
    <property type="entry name" value="DHDPR_N"/>
    <property type="match status" value="1"/>
</dbReference>
<dbReference type="Pfam" id="PF05173">
    <property type="entry name" value="DapB_C"/>
    <property type="match status" value="1"/>
</dbReference>
<dbReference type="GO" id="GO:0005737">
    <property type="term" value="C:cytoplasm"/>
    <property type="evidence" value="ECO:0007669"/>
    <property type="project" value="UniProtKB-SubCell"/>
</dbReference>
<dbReference type="SUPFAM" id="SSF55347">
    <property type="entry name" value="Glyceraldehyde-3-phosphate dehydrogenase-like, C-terminal domain"/>
    <property type="match status" value="1"/>
</dbReference>
<keyword evidence="7 13" id="KW-0520">NAD</keyword>
<comment type="function">
    <text evidence="13">Catalyzes the conversion of 4-hydroxy-tetrahydrodipicolinate (HTPA) to tetrahydrodipicolinate.</text>
</comment>
<dbReference type="InterPro" id="IPR022664">
    <property type="entry name" value="DapB_N_CS"/>
</dbReference>
<keyword evidence="8 13" id="KW-0457">Lysine biosynthesis</keyword>
<evidence type="ECO:0000256" key="10">
    <source>
        <dbReference type="ARBA" id="ARBA00038983"/>
    </source>
</evidence>
<feature type="binding site" evidence="13">
    <location>
        <position position="133"/>
    </location>
    <ligand>
        <name>(S)-2,3,4,5-tetrahydrodipicolinate</name>
        <dbReference type="ChEBI" id="CHEBI:16845"/>
    </ligand>
</feature>
<evidence type="ECO:0000313" key="16">
    <source>
        <dbReference type="EMBL" id="MBC2602247.1"/>
    </source>
</evidence>
<evidence type="ECO:0000259" key="15">
    <source>
        <dbReference type="Pfam" id="PF05173"/>
    </source>
</evidence>
<protein>
    <recommendedName>
        <fullName evidence="10 13">4-hydroxy-tetrahydrodipicolinate reductase</fullName>
        <shortName evidence="13">HTPA reductase</shortName>
        <ecNumber evidence="10 13">1.17.1.8</ecNumber>
    </recommendedName>
</protein>
<feature type="active site" description="Proton donor/acceptor" evidence="13">
    <location>
        <position position="132"/>
    </location>
</feature>
<reference evidence="16 17" key="1">
    <citation type="submission" date="2020-07" db="EMBL/GenBank/DDBJ databases">
        <authorList>
            <person name="Feng X."/>
        </authorList>
    </citation>
    <scope>NUCLEOTIDE SEQUENCE [LARGE SCALE GENOMIC DNA]</scope>
    <source>
        <strain evidence="16 17">JCM14086</strain>
    </source>
</reference>
<evidence type="ECO:0000256" key="6">
    <source>
        <dbReference type="ARBA" id="ARBA00023002"/>
    </source>
</evidence>
<feature type="binding site" evidence="13">
    <location>
        <begin position="142"/>
        <end position="143"/>
    </location>
    <ligand>
        <name>(S)-2,3,4,5-tetrahydrodipicolinate</name>
        <dbReference type="ChEBI" id="CHEBI:16845"/>
    </ligand>
</feature>
<dbReference type="GO" id="GO:0019877">
    <property type="term" value="P:diaminopimelate biosynthetic process"/>
    <property type="evidence" value="ECO:0007669"/>
    <property type="project" value="UniProtKB-UniRule"/>
</dbReference>
<comment type="catalytic activity">
    <reaction evidence="12 13">
        <text>(S)-2,3,4,5-tetrahydrodipicolinate + NAD(+) + H2O = (2S,4S)-4-hydroxy-2,3,4,5-tetrahydrodipicolinate + NADH + H(+)</text>
        <dbReference type="Rhea" id="RHEA:35323"/>
        <dbReference type="ChEBI" id="CHEBI:15377"/>
        <dbReference type="ChEBI" id="CHEBI:15378"/>
        <dbReference type="ChEBI" id="CHEBI:16845"/>
        <dbReference type="ChEBI" id="CHEBI:57540"/>
        <dbReference type="ChEBI" id="CHEBI:57945"/>
        <dbReference type="ChEBI" id="CHEBI:67139"/>
        <dbReference type="EC" id="1.17.1.8"/>
    </reaction>
</comment>
<dbReference type="FunFam" id="3.30.360.10:FF:000009">
    <property type="entry name" value="4-hydroxy-tetrahydrodipicolinate reductase"/>
    <property type="match status" value="1"/>
</dbReference>
<feature type="active site" description="Proton donor" evidence="13">
    <location>
        <position position="136"/>
    </location>
</feature>
<dbReference type="InterPro" id="IPR022663">
    <property type="entry name" value="DapB_C"/>
</dbReference>
<dbReference type="PANTHER" id="PTHR20836:SF0">
    <property type="entry name" value="4-HYDROXY-TETRAHYDRODIPICOLINATE REDUCTASE 1, CHLOROPLASTIC-RELATED"/>
    <property type="match status" value="1"/>
</dbReference>
<proteinExistence type="inferred from homology"/>
<evidence type="ECO:0000313" key="17">
    <source>
        <dbReference type="Proteomes" id="UP000525652"/>
    </source>
</evidence>
<evidence type="ECO:0000256" key="11">
    <source>
        <dbReference type="ARBA" id="ARBA00049080"/>
    </source>
</evidence>
<dbReference type="AlphaFoldDB" id="A0A7X1AYE1"/>
<comment type="pathway">
    <text evidence="9 13">Amino-acid biosynthesis; L-lysine biosynthesis via DAP pathway; (S)-tetrahydrodipicolinate from L-aspartate: step 4/4.</text>
</comment>
<evidence type="ECO:0000256" key="4">
    <source>
        <dbReference type="ARBA" id="ARBA00022857"/>
    </source>
</evidence>
<dbReference type="NCBIfam" id="TIGR00036">
    <property type="entry name" value="dapB"/>
    <property type="match status" value="1"/>
</dbReference>
<sequence>MTMPILLNGARGRMGQAIAAVAEEEGCRIVAECDIGSNPVEHLPNCGVVVDFSSHESTPDLAEECAAQGKPLVIGTTGHTPEETERIKACAEKIPMVWAGNYSIGVNLLIHLTRQAAKLLPESYHPEIVEMHHRHKKDAPSGTAENLLEAVLEGRQWEPEAALRSRSGLTGERPDQEVGVHALRGGSVVGEHTVVFAGPSERIEFSHSAGDRSIFARGALTAAKWVAGKKPGIYRMGEVLGLTDGTED</sequence>
<evidence type="ECO:0000256" key="7">
    <source>
        <dbReference type="ARBA" id="ARBA00023027"/>
    </source>
</evidence>